<proteinExistence type="predicted"/>
<evidence type="ECO:0000313" key="1">
    <source>
        <dbReference type="EMBL" id="KAI6084451.1"/>
    </source>
</evidence>
<keyword evidence="2" id="KW-1185">Reference proteome</keyword>
<protein>
    <submittedName>
        <fullName evidence="1">Cytochrome P450</fullName>
    </submittedName>
</protein>
<sequence length="493" mass="57268">MTTSAIALYDQWVAQQPLIFILWNILFYLTIRSIWRLYFHPLSKFPGPTIAAVSDIWYAYHSLTGRWPWVMEDVLKNYGDIVRIAPNELVFVTPQALTDIYGSHNKNMELFPKTQINNHGNDEHGGIIWEWDPVRHREVAKKLSPAFSGRALKAKEPTLHKYIDLFVERMKSLGSTPRGVSLPTWVNWLCVDISADMAYNREMNALKDMKEPPYLSLLKGFSKALTVIQVSWRFPFLAPLKYIFLLFTAMRPHSHIRDHSRYQLEQRIRRKGAVEHLDFFEQIVPENHEPPKDRKEMRHLEQVAGQLLAAGFEPPSLWLYFTLYYLAVEPSVRQILIKEIRSSFQNYGEITISTAASLPYLTACLKESLRMMPNLPSGLPVVSPGAMVDGTFIPKGVVCQSSSFSLARSPRNFHEPLHFRPERWLPEDHPLYDQRFESDRRKEFHPFSQGPRICTGREIAWWQSRVFIAKVLWTFDLELVDGQQVDVDKDLRG</sequence>
<dbReference type="Proteomes" id="UP001497680">
    <property type="component" value="Unassembled WGS sequence"/>
</dbReference>
<evidence type="ECO:0000313" key="2">
    <source>
        <dbReference type="Proteomes" id="UP001497680"/>
    </source>
</evidence>
<name>A0ACC0CVC5_9PEZI</name>
<comment type="caution">
    <text evidence="1">The sequence shown here is derived from an EMBL/GenBank/DDBJ whole genome shotgun (WGS) entry which is preliminary data.</text>
</comment>
<reference evidence="1 2" key="1">
    <citation type="journal article" date="2022" name="New Phytol.">
        <title>Ecological generalism drives hyperdiversity of secondary metabolite gene clusters in xylarialean endophytes.</title>
        <authorList>
            <person name="Franco M.E.E."/>
            <person name="Wisecaver J.H."/>
            <person name="Arnold A.E."/>
            <person name="Ju Y.M."/>
            <person name="Slot J.C."/>
            <person name="Ahrendt S."/>
            <person name="Moore L.P."/>
            <person name="Eastman K.E."/>
            <person name="Scott K."/>
            <person name="Konkel Z."/>
            <person name="Mondo S.J."/>
            <person name="Kuo A."/>
            <person name="Hayes R.D."/>
            <person name="Haridas S."/>
            <person name="Andreopoulos B."/>
            <person name="Riley R."/>
            <person name="LaButti K."/>
            <person name="Pangilinan J."/>
            <person name="Lipzen A."/>
            <person name="Amirebrahimi M."/>
            <person name="Yan J."/>
            <person name="Adam C."/>
            <person name="Keymanesh K."/>
            <person name="Ng V."/>
            <person name="Louie K."/>
            <person name="Northen T."/>
            <person name="Drula E."/>
            <person name="Henrissat B."/>
            <person name="Hsieh H.M."/>
            <person name="Youens-Clark K."/>
            <person name="Lutzoni F."/>
            <person name="Miadlikowska J."/>
            <person name="Eastwood D.C."/>
            <person name="Hamelin R.C."/>
            <person name="Grigoriev I.V."/>
            <person name="U'Ren J.M."/>
        </authorList>
    </citation>
    <scope>NUCLEOTIDE SEQUENCE [LARGE SCALE GENOMIC DNA]</scope>
    <source>
        <strain evidence="1 2">ER1909</strain>
    </source>
</reference>
<gene>
    <name evidence="1" type="ORF">F4821DRAFT_280074</name>
</gene>
<accession>A0ACC0CVC5</accession>
<dbReference type="EMBL" id="MU394337">
    <property type="protein sequence ID" value="KAI6084451.1"/>
    <property type="molecule type" value="Genomic_DNA"/>
</dbReference>
<organism evidence="1 2">
    <name type="scientific">Hypoxylon rubiginosum</name>
    <dbReference type="NCBI Taxonomy" id="110542"/>
    <lineage>
        <taxon>Eukaryota</taxon>
        <taxon>Fungi</taxon>
        <taxon>Dikarya</taxon>
        <taxon>Ascomycota</taxon>
        <taxon>Pezizomycotina</taxon>
        <taxon>Sordariomycetes</taxon>
        <taxon>Xylariomycetidae</taxon>
        <taxon>Xylariales</taxon>
        <taxon>Hypoxylaceae</taxon>
        <taxon>Hypoxylon</taxon>
    </lineage>
</organism>